<reference evidence="3 4" key="1">
    <citation type="submission" date="2019-02" db="EMBL/GenBank/DDBJ databases">
        <title>Deep-cultivation of Planctomycetes and their phenomic and genomic characterization uncovers novel biology.</title>
        <authorList>
            <person name="Wiegand S."/>
            <person name="Jogler M."/>
            <person name="Boedeker C."/>
            <person name="Pinto D."/>
            <person name="Vollmers J."/>
            <person name="Rivas-Marin E."/>
            <person name="Kohn T."/>
            <person name="Peeters S.H."/>
            <person name="Heuer A."/>
            <person name="Rast P."/>
            <person name="Oberbeckmann S."/>
            <person name="Bunk B."/>
            <person name="Jeske O."/>
            <person name="Meyerdierks A."/>
            <person name="Storesund J.E."/>
            <person name="Kallscheuer N."/>
            <person name="Luecker S."/>
            <person name="Lage O.M."/>
            <person name="Pohl T."/>
            <person name="Merkel B.J."/>
            <person name="Hornburger P."/>
            <person name="Mueller R.-W."/>
            <person name="Bruemmer F."/>
            <person name="Labrenz M."/>
            <person name="Spormann A.M."/>
            <person name="Op Den Camp H."/>
            <person name="Overmann J."/>
            <person name="Amann R."/>
            <person name="Jetten M.S.M."/>
            <person name="Mascher T."/>
            <person name="Medema M.H."/>
            <person name="Devos D.P."/>
            <person name="Kaster A.-K."/>
            <person name="Ovreas L."/>
            <person name="Rohde M."/>
            <person name="Galperin M.Y."/>
            <person name="Jogler C."/>
        </authorList>
    </citation>
    <scope>NUCLEOTIDE SEQUENCE [LARGE SCALE GENOMIC DNA]</scope>
    <source>
        <strain evidence="3 4">Pla100</strain>
    </source>
</reference>
<proteinExistence type="predicted"/>
<dbReference type="SUPFAM" id="SSF51445">
    <property type="entry name" value="(Trans)glycosidases"/>
    <property type="match status" value="1"/>
</dbReference>
<dbReference type="AlphaFoldDB" id="A0A5C6AV80"/>
<comment type="caution">
    <text evidence="3">The sequence shown here is derived from an EMBL/GenBank/DDBJ whole genome shotgun (WGS) entry which is preliminary data.</text>
</comment>
<name>A0A5C6AV80_9BACT</name>
<organism evidence="3 4">
    <name type="scientific">Neorhodopirellula pilleata</name>
    <dbReference type="NCBI Taxonomy" id="2714738"/>
    <lineage>
        <taxon>Bacteria</taxon>
        <taxon>Pseudomonadati</taxon>
        <taxon>Planctomycetota</taxon>
        <taxon>Planctomycetia</taxon>
        <taxon>Pirellulales</taxon>
        <taxon>Pirellulaceae</taxon>
        <taxon>Neorhodopirellula</taxon>
    </lineage>
</organism>
<dbReference type="GO" id="GO:0005975">
    <property type="term" value="P:carbohydrate metabolic process"/>
    <property type="evidence" value="ECO:0007669"/>
    <property type="project" value="InterPro"/>
</dbReference>
<dbReference type="Proteomes" id="UP000316213">
    <property type="component" value="Unassembled WGS sequence"/>
</dbReference>
<dbReference type="Gene3D" id="3.20.20.80">
    <property type="entry name" value="Glycosidases"/>
    <property type="match status" value="1"/>
</dbReference>
<gene>
    <name evidence="3" type="ORF">Pla100_04350</name>
</gene>
<evidence type="ECO:0000259" key="2">
    <source>
        <dbReference type="Pfam" id="PF01120"/>
    </source>
</evidence>
<protein>
    <submittedName>
        <fullName evidence="3">Alpha-L-fucosidase</fullName>
    </submittedName>
</protein>
<dbReference type="EMBL" id="SJPM01000001">
    <property type="protein sequence ID" value="TWU03508.1"/>
    <property type="molecule type" value="Genomic_DNA"/>
</dbReference>
<dbReference type="InterPro" id="IPR057739">
    <property type="entry name" value="Glyco_hydro_29_N"/>
</dbReference>
<evidence type="ECO:0000313" key="4">
    <source>
        <dbReference type="Proteomes" id="UP000316213"/>
    </source>
</evidence>
<feature type="region of interest" description="Disordered" evidence="1">
    <location>
        <begin position="84"/>
        <end position="105"/>
    </location>
</feature>
<accession>A0A5C6AV80</accession>
<sequence length="138" mass="15844">MPMRLIFFTPFKLVKPSMNHSKTCIWLWMLATVASGQEIQPSAEPRIEPTWESMAEYYQVPQWFVDGKLGVWFHWGISSAIDENRPNDGSHYGRRMYGPNDGETGRQLKMTETLKTISHSPKKTFVSQRKTASSTSLC</sequence>
<evidence type="ECO:0000313" key="3">
    <source>
        <dbReference type="EMBL" id="TWU03508.1"/>
    </source>
</evidence>
<evidence type="ECO:0000256" key="1">
    <source>
        <dbReference type="SAM" id="MobiDB-lite"/>
    </source>
</evidence>
<dbReference type="Pfam" id="PF01120">
    <property type="entry name" value="Alpha_L_fucos"/>
    <property type="match status" value="1"/>
</dbReference>
<keyword evidence="4" id="KW-1185">Reference proteome</keyword>
<dbReference type="GO" id="GO:0004560">
    <property type="term" value="F:alpha-L-fucosidase activity"/>
    <property type="evidence" value="ECO:0007669"/>
    <property type="project" value="InterPro"/>
</dbReference>
<feature type="domain" description="Glycoside hydrolase family 29 N-terminal" evidence="2">
    <location>
        <begin position="41"/>
        <end position="102"/>
    </location>
</feature>
<dbReference type="InterPro" id="IPR017853">
    <property type="entry name" value="GH"/>
</dbReference>